<dbReference type="Proteomes" id="UP001175353">
    <property type="component" value="Unassembled WGS sequence"/>
</dbReference>
<evidence type="ECO:0000256" key="5">
    <source>
        <dbReference type="SAM" id="MobiDB-lite"/>
    </source>
</evidence>
<keyword evidence="4 6" id="KW-0472">Membrane</keyword>
<dbReference type="GO" id="GO:0005886">
    <property type="term" value="C:plasma membrane"/>
    <property type="evidence" value="ECO:0007669"/>
    <property type="project" value="TreeGrafter"/>
</dbReference>
<accession>A0AAN6JUB7</accession>
<keyword evidence="3 6" id="KW-1133">Transmembrane helix</keyword>
<proteinExistence type="predicted"/>
<sequence>MQQQTAEEGKRIHVGLRRIEDNDDERAHETGEMMLEQTLGTADTPSSGSPSSPVSPKSPLWRRSLADCARVLLKYVKFIGPGFMISVAYIDPGNYATDVGAGASYRFKLLFVVLMSNLFAIFLQSLCIKLGTVT</sequence>
<evidence type="ECO:0000256" key="6">
    <source>
        <dbReference type="SAM" id="Phobius"/>
    </source>
</evidence>
<evidence type="ECO:0000256" key="4">
    <source>
        <dbReference type="ARBA" id="ARBA00023136"/>
    </source>
</evidence>
<protein>
    <submittedName>
        <fullName evidence="7">NRAMP-like transporter smf-3</fullName>
    </submittedName>
</protein>
<dbReference type="GO" id="GO:0034755">
    <property type="term" value="P:iron ion transmembrane transport"/>
    <property type="evidence" value="ECO:0007669"/>
    <property type="project" value="TreeGrafter"/>
</dbReference>
<evidence type="ECO:0000313" key="7">
    <source>
        <dbReference type="EMBL" id="KAK0946475.1"/>
    </source>
</evidence>
<keyword evidence="2 6" id="KW-0812">Transmembrane</keyword>
<dbReference type="EMBL" id="JAUJLE010002252">
    <property type="protein sequence ID" value="KAK0946475.1"/>
    <property type="molecule type" value="Genomic_DNA"/>
</dbReference>
<gene>
    <name evidence="7" type="primary">SMF3_6</name>
    <name evidence="7" type="ORF">LTR91_027136</name>
</gene>
<dbReference type="GO" id="GO:0005384">
    <property type="term" value="F:manganese ion transmembrane transporter activity"/>
    <property type="evidence" value="ECO:0007669"/>
    <property type="project" value="TreeGrafter"/>
</dbReference>
<reference evidence="7" key="1">
    <citation type="submission" date="2023-06" db="EMBL/GenBank/DDBJ databases">
        <title>Black Yeasts Isolated from many extreme environments.</title>
        <authorList>
            <person name="Coleine C."/>
            <person name="Stajich J.E."/>
            <person name="Selbmann L."/>
        </authorList>
    </citation>
    <scope>NUCLEOTIDE SEQUENCE</scope>
    <source>
        <strain evidence="7">CCFEE 5200</strain>
    </source>
</reference>
<dbReference type="PANTHER" id="PTHR11706">
    <property type="entry name" value="SOLUTE CARRIER PROTEIN FAMILY 11 MEMBER"/>
    <property type="match status" value="1"/>
</dbReference>
<dbReference type="AlphaFoldDB" id="A0AAN6JUB7"/>
<dbReference type="GO" id="GO:0030026">
    <property type="term" value="P:intracellular manganese ion homeostasis"/>
    <property type="evidence" value="ECO:0007669"/>
    <property type="project" value="TreeGrafter"/>
</dbReference>
<dbReference type="InterPro" id="IPR001046">
    <property type="entry name" value="NRAMP_fam"/>
</dbReference>
<evidence type="ECO:0000256" key="2">
    <source>
        <dbReference type="ARBA" id="ARBA00022692"/>
    </source>
</evidence>
<feature type="region of interest" description="Disordered" evidence="5">
    <location>
        <begin position="1"/>
        <end position="60"/>
    </location>
</feature>
<evidence type="ECO:0000256" key="1">
    <source>
        <dbReference type="ARBA" id="ARBA00004141"/>
    </source>
</evidence>
<keyword evidence="8" id="KW-1185">Reference proteome</keyword>
<organism evidence="7 8">
    <name type="scientific">Friedmanniomyces endolithicus</name>
    <dbReference type="NCBI Taxonomy" id="329885"/>
    <lineage>
        <taxon>Eukaryota</taxon>
        <taxon>Fungi</taxon>
        <taxon>Dikarya</taxon>
        <taxon>Ascomycota</taxon>
        <taxon>Pezizomycotina</taxon>
        <taxon>Dothideomycetes</taxon>
        <taxon>Dothideomycetidae</taxon>
        <taxon>Mycosphaerellales</taxon>
        <taxon>Teratosphaeriaceae</taxon>
        <taxon>Friedmanniomyces</taxon>
    </lineage>
</organism>
<comment type="subcellular location">
    <subcellularLocation>
        <location evidence="1">Membrane</location>
        <topology evidence="1">Multi-pass membrane protein</topology>
    </subcellularLocation>
</comment>
<feature type="transmembrane region" description="Helical" evidence="6">
    <location>
        <begin position="71"/>
        <end position="90"/>
    </location>
</feature>
<comment type="caution">
    <text evidence="7">The sequence shown here is derived from an EMBL/GenBank/DDBJ whole genome shotgun (WGS) entry which is preliminary data.</text>
</comment>
<dbReference type="GO" id="GO:0015086">
    <property type="term" value="F:cadmium ion transmembrane transporter activity"/>
    <property type="evidence" value="ECO:0007669"/>
    <property type="project" value="TreeGrafter"/>
</dbReference>
<evidence type="ECO:0000256" key="3">
    <source>
        <dbReference type="ARBA" id="ARBA00022989"/>
    </source>
</evidence>
<dbReference type="PANTHER" id="PTHR11706:SF101">
    <property type="entry name" value="MANGANESE TRANSPORTER SMF1"/>
    <property type="match status" value="1"/>
</dbReference>
<feature type="non-terminal residue" evidence="7">
    <location>
        <position position="134"/>
    </location>
</feature>
<dbReference type="Pfam" id="PF01566">
    <property type="entry name" value="Nramp"/>
    <property type="match status" value="1"/>
</dbReference>
<name>A0AAN6JUB7_9PEZI</name>
<evidence type="ECO:0000313" key="8">
    <source>
        <dbReference type="Proteomes" id="UP001175353"/>
    </source>
</evidence>
<feature type="transmembrane region" description="Helical" evidence="6">
    <location>
        <begin position="110"/>
        <end position="128"/>
    </location>
</feature>
<feature type="compositionally biased region" description="Basic and acidic residues" evidence="5">
    <location>
        <begin position="7"/>
        <end position="31"/>
    </location>
</feature>
<feature type="compositionally biased region" description="Low complexity" evidence="5">
    <location>
        <begin position="45"/>
        <end position="59"/>
    </location>
</feature>